<evidence type="ECO:0000256" key="2">
    <source>
        <dbReference type="SAM" id="MobiDB-lite"/>
    </source>
</evidence>
<accession>A0AAE1C1Z7</accession>
<gene>
    <name evidence="4" type="ORF">LTR78_004995</name>
</gene>
<feature type="compositionally biased region" description="Polar residues" evidence="2">
    <location>
        <begin position="180"/>
        <end position="222"/>
    </location>
</feature>
<evidence type="ECO:0000313" key="5">
    <source>
        <dbReference type="Proteomes" id="UP001274830"/>
    </source>
</evidence>
<dbReference type="GO" id="GO:0035267">
    <property type="term" value="C:NuA4 histone acetyltransferase complex"/>
    <property type="evidence" value="ECO:0007669"/>
    <property type="project" value="TreeGrafter"/>
</dbReference>
<evidence type="ECO:0000259" key="3">
    <source>
        <dbReference type="Pfam" id="PF00439"/>
    </source>
</evidence>
<keyword evidence="5" id="KW-1185">Reference proteome</keyword>
<name>A0AAE1C1Z7_9PEZI</name>
<proteinExistence type="predicted"/>
<feature type="compositionally biased region" description="Basic and acidic residues" evidence="2">
    <location>
        <begin position="565"/>
        <end position="574"/>
    </location>
</feature>
<dbReference type="Proteomes" id="UP001274830">
    <property type="component" value="Unassembled WGS sequence"/>
</dbReference>
<feature type="compositionally biased region" description="Polar residues" evidence="2">
    <location>
        <begin position="671"/>
        <end position="680"/>
    </location>
</feature>
<dbReference type="InterPro" id="IPR036427">
    <property type="entry name" value="Bromodomain-like_sf"/>
</dbReference>
<feature type="compositionally biased region" description="Pro residues" evidence="2">
    <location>
        <begin position="338"/>
        <end position="353"/>
    </location>
</feature>
<dbReference type="PANTHER" id="PTHR15398">
    <property type="entry name" value="BROMODOMAIN-CONTAINING PROTEIN 8"/>
    <property type="match status" value="1"/>
</dbReference>
<feature type="region of interest" description="Disordered" evidence="2">
    <location>
        <begin position="88"/>
        <end position="127"/>
    </location>
</feature>
<evidence type="ECO:0000313" key="4">
    <source>
        <dbReference type="EMBL" id="KAK3675061.1"/>
    </source>
</evidence>
<sequence>MSSLSSTTAYTPLESLLLFQALRHEASNNNNNDQGTSFSFNRISEQLHAVAAIRNDASYDSGRLSPDALRELYLWLLKEEVKRDLQTKAAEVESHATTTNGDGDASPGSRKRKAPSPTLPTVQEATQHAHLIPQLVTRLYATYREKTIKEIRDHERKYDALSRDLADIDAGKWDERSKRGTSATQSPRPSTSAHVQTASPRPDGPQSTKSNHVGSPLSQTQPEGEVQPPKRYSQAKIDAVMNHDPEPPQASNNHRRTSSNTTLPPLSEMAPQSPHYGIPPKMPTSHSTNMPLHLQQQPQYGHPPQPVQHAPYQPSHAHSMASPQLQNPMSRPSSSPRPILPPPPGMKLPPPSPVQMNASPIMRGSSLQQQHYPPQHRASMGPSPTNSQPPHGYPPPLPPPSGYYQPQPQYIDRRTSYPAQQPHQQQPPRYAPQPTHQGGYQLQPWPVDNSQQPRQPPPARQPYYPSQPQPTRPQQTTTPRAPAYPPTYPATAPRPAAHSQPKLITDIVAVLATPPRAERKPLWKSAHRPPPISISQEPARPIAEPLSPVLQRRSPTRPQRGVRGKAADAAEPKTEPTSAPQSIKGRTRRARERSPHSATSSTADDTIRARTRGQSVSTAASLNAAADEGPTTRSSVKHEPSTPAETVEVPDSREVTATPATGRMTRKRRGTLQSQPQPASKRNKRQQHSPSGGGQREVEAKDPGTPPPRPTTVTATRNLNKITGTLLARISDHKYGNLFTNPVASKLAESYNELIHQPQNLKQIRQALAAGSKAVSTAIEALDTAPDPSTTSVELPRSADLVPPRGIVNATQLEREVLRMFVNCVSFNPGEDGLVADARRTWGDVEGFFGEWKVSHGVGLREERGVEEQEDGDVVEEKQGKAGKRRKM</sequence>
<feature type="compositionally biased region" description="Low complexity" evidence="2">
    <location>
        <begin position="328"/>
        <end position="337"/>
    </location>
</feature>
<dbReference type="EMBL" id="JAUTXT010000016">
    <property type="protein sequence ID" value="KAK3675061.1"/>
    <property type="molecule type" value="Genomic_DNA"/>
</dbReference>
<organism evidence="4 5">
    <name type="scientific">Recurvomyces mirabilis</name>
    <dbReference type="NCBI Taxonomy" id="574656"/>
    <lineage>
        <taxon>Eukaryota</taxon>
        <taxon>Fungi</taxon>
        <taxon>Dikarya</taxon>
        <taxon>Ascomycota</taxon>
        <taxon>Pezizomycotina</taxon>
        <taxon>Dothideomycetes</taxon>
        <taxon>Dothideomycetidae</taxon>
        <taxon>Mycosphaerellales</taxon>
        <taxon>Teratosphaeriaceae</taxon>
        <taxon>Recurvomyces</taxon>
    </lineage>
</organism>
<keyword evidence="1" id="KW-0103">Bromodomain</keyword>
<comment type="caution">
    <text evidence="4">The sequence shown here is derived from an EMBL/GenBank/DDBJ whole genome shotgun (WGS) entry which is preliminary data.</text>
</comment>
<feature type="domain" description="Bromo" evidence="3">
    <location>
        <begin position="726"/>
        <end position="837"/>
    </location>
</feature>
<dbReference type="PANTHER" id="PTHR15398:SF4">
    <property type="entry name" value="BROMODOMAIN-CONTAINING PROTEIN 8 ISOFORM X1"/>
    <property type="match status" value="1"/>
</dbReference>
<feature type="compositionally biased region" description="Pro residues" evidence="2">
    <location>
        <begin position="391"/>
        <end position="401"/>
    </location>
</feature>
<reference evidence="4" key="1">
    <citation type="submission" date="2023-07" db="EMBL/GenBank/DDBJ databases">
        <title>Black Yeasts Isolated from many extreme environments.</title>
        <authorList>
            <person name="Coleine C."/>
            <person name="Stajich J.E."/>
            <person name="Selbmann L."/>
        </authorList>
    </citation>
    <scope>NUCLEOTIDE SEQUENCE</scope>
    <source>
        <strain evidence="4">CCFEE 5485</strain>
    </source>
</reference>
<feature type="region of interest" description="Disordered" evidence="2">
    <location>
        <begin position="513"/>
        <end position="718"/>
    </location>
</feature>
<protein>
    <recommendedName>
        <fullName evidence="3">Bromo domain-containing protein</fullName>
    </recommendedName>
</protein>
<feature type="compositionally biased region" description="Low complexity" evidence="2">
    <location>
        <begin position="472"/>
        <end position="481"/>
    </location>
</feature>
<dbReference type="Pfam" id="PF00439">
    <property type="entry name" value="Bromodomain"/>
    <property type="match status" value="1"/>
</dbReference>
<feature type="compositionally biased region" description="Polar residues" evidence="2">
    <location>
        <begin position="612"/>
        <end position="621"/>
    </location>
</feature>
<feature type="compositionally biased region" description="Low complexity" evidence="2">
    <location>
        <begin position="417"/>
        <end position="434"/>
    </location>
</feature>
<feature type="region of interest" description="Disordered" evidence="2">
    <location>
        <begin position="860"/>
        <end position="888"/>
    </location>
</feature>
<feature type="compositionally biased region" description="Low complexity" evidence="2">
    <location>
        <begin position="291"/>
        <end position="300"/>
    </location>
</feature>
<feature type="region of interest" description="Disordered" evidence="2">
    <location>
        <begin position="172"/>
        <end position="501"/>
    </location>
</feature>
<evidence type="ECO:0000256" key="1">
    <source>
        <dbReference type="ARBA" id="ARBA00023117"/>
    </source>
</evidence>
<dbReference type="Gene3D" id="1.20.920.10">
    <property type="entry name" value="Bromodomain-like"/>
    <property type="match status" value="1"/>
</dbReference>
<feature type="compositionally biased region" description="Pro residues" evidence="2">
    <location>
        <begin position="454"/>
        <end position="471"/>
    </location>
</feature>
<dbReference type="GO" id="GO:0006325">
    <property type="term" value="P:chromatin organization"/>
    <property type="evidence" value="ECO:0007669"/>
    <property type="project" value="UniProtKB-ARBA"/>
</dbReference>
<dbReference type="InterPro" id="IPR001487">
    <property type="entry name" value="Bromodomain"/>
</dbReference>
<dbReference type="AlphaFoldDB" id="A0AAE1C1Z7"/>
<dbReference type="SUPFAM" id="SSF47370">
    <property type="entry name" value="Bromodomain"/>
    <property type="match status" value="1"/>
</dbReference>